<dbReference type="VEuPathDB" id="VectorBase:LDEU010248"/>
<dbReference type="OrthoDB" id="6512233at2759"/>
<reference evidence="2 3" key="1">
    <citation type="journal article" date="2018" name="Gigascience">
        <title>Genomes of trombidid mites reveal novel predicted allergens and laterally-transferred genes associated with secondary metabolism.</title>
        <authorList>
            <person name="Dong X."/>
            <person name="Chaisiri K."/>
            <person name="Xia D."/>
            <person name="Armstrong S.D."/>
            <person name="Fang Y."/>
            <person name="Donnelly M.J."/>
            <person name="Kadowaki T."/>
            <person name="McGarry J.W."/>
            <person name="Darby A.C."/>
            <person name="Makepeace B.L."/>
        </authorList>
    </citation>
    <scope>NUCLEOTIDE SEQUENCE [LARGE SCALE GENOMIC DNA]</scope>
    <source>
        <strain evidence="2">UoL-UT</strain>
    </source>
</reference>
<dbReference type="EMBL" id="NCKV01010823">
    <property type="protein sequence ID" value="RWS21792.1"/>
    <property type="molecule type" value="Genomic_DNA"/>
</dbReference>
<keyword evidence="3" id="KW-1185">Reference proteome</keyword>
<dbReference type="AlphaFoldDB" id="A0A443S2N3"/>
<dbReference type="Proteomes" id="UP000288716">
    <property type="component" value="Unassembled WGS sequence"/>
</dbReference>
<organism evidence="2 3">
    <name type="scientific">Leptotrombidium deliense</name>
    <dbReference type="NCBI Taxonomy" id="299467"/>
    <lineage>
        <taxon>Eukaryota</taxon>
        <taxon>Metazoa</taxon>
        <taxon>Ecdysozoa</taxon>
        <taxon>Arthropoda</taxon>
        <taxon>Chelicerata</taxon>
        <taxon>Arachnida</taxon>
        <taxon>Acari</taxon>
        <taxon>Acariformes</taxon>
        <taxon>Trombidiformes</taxon>
        <taxon>Prostigmata</taxon>
        <taxon>Anystina</taxon>
        <taxon>Parasitengona</taxon>
        <taxon>Trombiculoidea</taxon>
        <taxon>Trombiculidae</taxon>
        <taxon>Leptotrombidium</taxon>
    </lineage>
</organism>
<feature type="non-terminal residue" evidence="2">
    <location>
        <position position="61"/>
    </location>
</feature>
<keyword evidence="1" id="KW-0732">Signal</keyword>
<proteinExistence type="predicted"/>
<accession>A0A443S2N3</accession>
<gene>
    <name evidence="2" type="ORF">B4U80_02036</name>
</gene>
<feature type="chain" id="PRO_5019372499" evidence="1">
    <location>
        <begin position="26"/>
        <end position="61"/>
    </location>
</feature>
<feature type="signal peptide" evidence="1">
    <location>
        <begin position="1"/>
        <end position="25"/>
    </location>
</feature>
<evidence type="ECO:0000313" key="2">
    <source>
        <dbReference type="EMBL" id="RWS21792.1"/>
    </source>
</evidence>
<evidence type="ECO:0000313" key="3">
    <source>
        <dbReference type="Proteomes" id="UP000288716"/>
    </source>
</evidence>
<protein>
    <submittedName>
        <fullName evidence="2">Glutamate gated chloride channel GluCl2-like protein</fullName>
    </submittedName>
</protein>
<evidence type="ECO:0000256" key="1">
    <source>
        <dbReference type="SAM" id="SignalP"/>
    </source>
</evidence>
<name>A0A443S2N3_9ACAR</name>
<sequence>MAFSFKGFIVLLAIDVFMFASNVKCVKNLRAVEKRILDRIIGDGQYDSRIRPSGMNTTASS</sequence>
<comment type="caution">
    <text evidence="2">The sequence shown here is derived from an EMBL/GenBank/DDBJ whole genome shotgun (WGS) entry which is preliminary data.</text>
</comment>